<dbReference type="InParanoid" id="A0A0D0AWI1"/>
<proteinExistence type="predicted"/>
<name>A0A0D0AWI1_9AGAM</name>
<accession>A0A0D0AWI1</accession>
<reference evidence="1 2" key="1">
    <citation type="submission" date="2014-04" db="EMBL/GenBank/DDBJ databases">
        <authorList>
            <consortium name="DOE Joint Genome Institute"/>
            <person name="Kuo A."/>
            <person name="Ruytinx J."/>
            <person name="Rineau F."/>
            <person name="Colpaert J."/>
            <person name="Kohler A."/>
            <person name="Nagy L.G."/>
            <person name="Floudas D."/>
            <person name="Copeland A."/>
            <person name="Barry K.W."/>
            <person name="Cichocki N."/>
            <person name="Veneault-Fourrey C."/>
            <person name="LaButti K."/>
            <person name="Lindquist E.A."/>
            <person name="Lipzen A."/>
            <person name="Lundell T."/>
            <person name="Morin E."/>
            <person name="Murat C."/>
            <person name="Sun H."/>
            <person name="Tunlid A."/>
            <person name="Henrissat B."/>
            <person name="Grigoriev I.V."/>
            <person name="Hibbett D.S."/>
            <person name="Martin F."/>
            <person name="Nordberg H.P."/>
            <person name="Cantor M.N."/>
            <person name="Hua S.X."/>
        </authorList>
    </citation>
    <scope>NUCLEOTIDE SEQUENCE [LARGE SCALE GENOMIC DNA]</scope>
    <source>
        <strain evidence="1 2">UH-Slu-Lm8-n1</strain>
    </source>
</reference>
<gene>
    <name evidence="1" type="ORF">CY34DRAFT_373604</name>
</gene>
<dbReference type="EMBL" id="KN835376">
    <property type="protein sequence ID" value="KIK38752.1"/>
    <property type="molecule type" value="Genomic_DNA"/>
</dbReference>
<evidence type="ECO:0000313" key="2">
    <source>
        <dbReference type="Proteomes" id="UP000054485"/>
    </source>
</evidence>
<sequence>MVLALTAPCHGPMYVVPVARCTVIANPSETGRVGDDFFYLGTKAGVEQLLAGVNAVSRDNVRHYRSPAADFSLRSQPRARPVIVADCLTLITTRNPTPKHVRDCIPSARQLASSDSVRLERVLSNPRGY</sequence>
<dbReference type="Proteomes" id="UP000054485">
    <property type="component" value="Unassembled WGS sequence"/>
</dbReference>
<dbReference type="HOGENOM" id="CLU_1950231_0_0_1"/>
<evidence type="ECO:0000313" key="1">
    <source>
        <dbReference type="EMBL" id="KIK38752.1"/>
    </source>
</evidence>
<keyword evidence="2" id="KW-1185">Reference proteome</keyword>
<reference evidence="2" key="2">
    <citation type="submission" date="2015-01" db="EMBL/GenBank/DDBJ databases">
        <title>Evolutionary Origins and Diversification of the Mycorrhizal Mutualists.</title>
        <authorList>
            <consortium name="DOE Joint Genome Institute"/>
            <consortium name="Mycorrhizal Genomics Consortium"/>
            <person name="Kohler A."/>
            <person name="Kuo A."/>
            <person name="Nagy L.G."/>
            <person name="Floudas D."/>
            <person name="Copeland A."/>
            <person name="Barry K.W."/>
            <person name="Cichocki N."/>
            <person name="Veneault-Fourrey C."/>
            <person name="LaButti K."/>
            <person name="Lindquist E.A."/>
            <person name="Lipzen A."/>
            <person name="Lundell T."/>
            <person name="Morin E."/>
            <person name="Murat C."/>
            <person name="Riley R."/>
            <person name="Ohm R."/>
            <person name="Sun H."/>
            <person name="Tunlid A."/>
            <person name="Henrissat B."/>
            <person name="Grigoriev I.V."/>
            <person name="Hibbett D.S."/>
            <person name="Martin F."/>
        </authorList>
    </citation>
    <scope>NUCLEOTIDE SEQUENCE [LARGE SCALE GENOMIC DNA]</scope>
    <source>
        <strain evidence="2">UH-Slu-Lm8-n1</strain>
    </source>
</reference>
<protein>
    <submittedName>
        <fullName evidence="1">Uncharacterized protein</fullName>
    </submittedName>
</protein>
<dbReference type="AlphaFoldDB" id="A0A0D0AWI1"/>
<organism evidence="1 2">
    <name type="scientific">Suillus luteus UH-Slu-Lm8-n1</name>
    <dbReference type="NCBI Taxonomy" id="930992"/>
    <lineage>
        <taxon>Eukaryota</taxon>
        <taxon>Fungi</taxon>
        <taxon>Dikarya</taxon>
        <taxon>Basidiomycota</taxon>
        <taxon>Agaricomycotina</taxon>
        <taxon>Agaricomycetes</taxon>
        <taxon>Agaricomycetidae</taxon>
        <taxon>Boletales</taxon>
        <taxon>Suillineae</taxon>
        <taxon>Suillaceae</taxon>
        <taxon>Suillus</taxon>
    </lineage>
</organism>